<dbReference type="Proteomes" id="UP000708208">
    <property type="component" value="Unassembled WGS sequence"/>
</dbReference>
<keyword evidence="2" id="KW-1185">Reference proteome</keyword>
<reference evidence="1" key="1">
    <citation type="submission" date="2021-06" db="EMBL/GenBank/DDBJ databases">
        <authorList>
            <person name="Hodson N. C."/>
            <person name="Mongue J. A."/>
            <person name="Jaron S. K."/>
        </authorList>
    </citation>
    <scope>NUCLEOTIDE SEQUENCE</scope>
</reference>
<dbReference type="AlphaFoldDB" id="A0A8J2PVF1"/>
<evidence type="ECO:0000313" key="1">
    <source>
        <dbReference type="EMBL" id="CAG7829647.1"/>
    </source>
</evidence>
<name>A0A8J2PVF1_9HEXA</name>
<proteinExistence type="predicted"/>
<dbReference type="EMBL" id="CAJVCH010552399">
    <property type="protein sequence ID" value="CAG7829647.1"/>
    <property type="molecule type" value="Genomic_DNA"/>
</dbReference>
<accession>A0A8J2PVF1</accession>
<comment type="caution">
    <text evidence="1">The sequence shown here is derived from an EMBL/GenBank/DDBJ whole genome shotgun (WGS) entry which is preliminary data.</text>
</comment>
<evidence type="ECO:0000313" key="2">
    <source>
        <dbReference type="Proteomes" id="UP000708208"/>
    </source>
</evidence>
<gene>
    <name evidence="1" type="ORF">AFUS01_LOCUS39504</name>
</gene>
<sequence length="158" mass="18210">MRGEAAQCELNSALKTFWKVAEISGERMMSAEERACDEHYASTTTRNLDGSYTVKLPFNENPTLALGDSRHIAMHRYHSVERRLIDYFRILWRFDKSRPVKEYTAKTVLYWTASATCHAVKPLHKLANDSEDTYPLAASKITKDRISMSTIHCQEHLQ</sequence>
<dbReference type="OrthoDB" id="8065733at2759"/>
<organism evidence="1 2">
    <name type="scientific">Allacma fusca</name>
    <dbReference type="NCBI Taxonomy" id="39272"/>
    <lineage>
        <taxon>Eukaryota</taxon>
        <taxon>Metazoa</taxon>
        <taxon>Ecdysozoa</taxon>
        <taxon>Arthropoda</taxon>
        <taxon>Hexapoda</taxon>
        <taxon>Collembola</taxon>
        <taxon>Symphypleona</taxon>
        <taxon>Sminthuridae</taxon>
        <taxon>Allacma</taxon>
    </lineage>
</organism>
<protein>
    <submittedName>
        <fullName evidence="1">Uncharacterized protein</fullName>
    </submittedName>
</protein>